<dbReference type="OrthoDB" id="8300192at2759"/>
<keyword evidence="3" id="KW-1185">Reference proteome</keyword>
<proteinExistence type="predicted"/>
<dbReference type="AlphaFoldDB" id="A0A4C2A9A1"/>
<evidence type="ECO:0000313" key="3">
    <source>
        <dbReference type="Proteomes" id="UP000299102"/>
    </source>
</evidence>
<reference evidence="2 3" key="1">
    <citation type="journal article" date="2019" name="Commun. Biol.">
        <title>The bagworm genome reveals a unique fibroin gene that provides high tensile strength.</title>
        <authorList>
            <person name="Kono N."/>
            <person name="Nakamura H."/>
            <person name="Ohtoshi R."/>
            <person name="Tomita M."/>
            <person name="Numata K."/>
            <person name="Arakawa K."/>
        </authorList>
    </citation>
    <scope>NUCLEOTIDE SEQUENCE [LARGE SCALE GENOMIC DNA]</scope>
</reference>
<accession>A0A4C2A9A1</accession>
<evidence type="ECO:0000256" key="1">
    <source>
        <dbReference type="SAM" id="MobiDB-lite"/>
    </source>
</evidence>
<gene>
    <name evidence="2" type="ORF">EVAR_89993_1</name>
</gene>
<protein>
    <submittedName>
        <fullName evidence="2">Uncharacterized protein</fullName>
    </submittedName>
</protein>
<organism evidence="2 3">
    <name type="scientific">Eumeta variegata</name>
    <name type="common">Bagworm moth</name>
    <name type="synonym">Eumeta japonica</name>
    <dbReference type="NCBI Taxonomy" id="151549"/>
    <lineage>
        <taxon>Eukaryota</taxon>
        <taxon>Metazoa</taxon>
        <taxon>Ecdysozoa</taxon>
        <taxon>Arthropoda</taxon>
        <taxon>Hexapoda</taxon>
        <taxon>Insecta</taxon>
        <taxon>Pterygota</taxon>
        <taxon>Neoptera</taxon>
        <taxon>Endopterygota</taxon>
        <taxon>Lepidoptera</taxon>
        <taxon>Glossata</taxon>
        <taxon>Ditrysia</taxon>
        <taxon>Tineoidea</taxon>
        <taxon>Psychidae</taxon>
        <taxon>Oiketicinae</taxon>
        <taxon>Eumeta</taxon>
    </lineage>
</organism>
<feature type="region of interest" description="Disordered" evidence="1">
    <location>
        <begin position="24"/>
        <end position="43"/>
    </location>
</feature>
<comment type="caution">
    <text evidence="2">The sequence shown here is derived from an EMBL/GenBank/DDBJ whole genome shotgun (WGS) entry which is preliminary data.</text>
</comment>
<sequence length="115" mass="12998">MHHHPPNQERAVNLSILPVSGPEQRDRILKIEPPSTDTRPAPERFTDDMLRRRVSCTAVRCTDSAAHKCNYELLTATILVYAIELELPRLLAPDLPSNCSSLKYLKCTHSDYEAS</sequence>
<evidence type="ECO:0000313" key="2">
    <source>
        <dbReference type="EMBL" id="GBP96668.1"/>
    </source>
</evidence>
<dbReference type="Proteomes" id="UP000299102">
    <property type="component" value="Unassembled WGS sequence"/>
</dbReference>
<name>A0A4C2A9A1_EUMVA</name>
<dbReference type="EMBL" id="BGZK01002820">
    <property type="protein sequence ID" value="GBP96668.1"/>
    <property type="molecule type" value="Genomic_DNA"/>
</dbReference>